<sequence length="150" mass="16708">PFSSFCPSPHSWPLPGRRRCLLGGREQVNITTPMCARTDVAACWTSVEEVDWYCLAVIGLEDDAEDLDQDCRGRPPLEPSQQVRLQAPSPQHRFGRTPGYYEGACLLPPRDEGEGDSEAPLTFEYPEVTERILEEPPVTEGEPDFTADTS</sequence>
<evidence type="ECO:0000256" key="1">
    <source>
        <dbReference type="SAM" id="MobiDB-lite"/>
    </source>
</evidence>
<gene>
    <name evidence="2" type="ORF">PCOR1329_LOCUS7277</name>
</gene>
<evidence type="ECO:0000313" key="3">
    <source>
        <dbReference type="Proteomes" id="UP001189429"/>
    </source>
</evidence>
<feature type="non-terminal residue" evidence="2">
    <location>
        <position position="1"/>
    </location>
</feature>
<comment type="caution">
    <text evidence="2">The sequence shown here is derived from an EMBL/GenBank/DDBJ whole genome shotgun (WGS) entry which is preliminary data.</text>
</comment>
<proteinExistence type="predicted"/>
<protein>
    <submittedName>
        <fullName evidence="2">Uncharacterized protein</fullName>
    </submittedName>
</protein>
<keyword evidence="3" id="KW-1185">Reference proteome</keyword>
<organism evidence="2 3">
    <name type="scientific">Prorocentrum cordatum</name>
    <dbReference type="NCBI Taxonomy" id="2364126"/>
    <lineage>
        <taxon>Eukaryota</taxon>
        <taxon>Sar</taxon>
        <taxon>Alveolata</taxon>
        <taxon>Dinophyceae</taxon>
        <taxon>Prorocentrales</taxon>
        <taxon>Prorocentraceae</taxon>
        <taxon>Prorocentrum</taxon>
    </lineage>
</organism>
<feature type="non-terminal residue" evidence="2">
    <location>
        <position position="150"/>
    </location>
</feature>
<dbReference type="EMBL" id="CAUYUJ010001970">
    <property type="protein sequence ID" value="CAK0798559.1"/>
    <property type="molecule type" value="Genomic_DNA"/>
</dbReference>
<evidence type="ECO:0000313" key="2">
    <source>
        <dbReference type="EMBL" id="CAK0798559.1"/>
    </source>
</evidence>
<name>A0ABN9PYZ9_9DINO</name>
<accession>A0ABN9PYZ9</accession>
<reference evidence="2" key="1">
    <citation type="submission" date="2023-10" db="EMBL/GenBank/DDBJ databases">
        <authorList>
            <person name="Chen Y."/>
            <person name="Shah S."/>
            <person name="Dougan E. K."/>
            <person name="Thang M."/>
            <person name="Chan C."/>
        </authorList>
    </citation>
    <scope>NUCLEOTIDE SEQUENCE [LARGE SCALE GENOMIC DNA]</scope>
</reference>
<feature type="region of interest" description="Disordered" evidence="1">
    <location>
        <begin position="70"/>
        <end position="95"/>
    </location>
</feature>
<dbReference type="Proteomes" id="UP001189429">
    <property type="component" value="Unassembled WGS sequence"/>
</dbReference>